<proteinExistence type="predicted"/>
<reference evidence="1" key="1">
    <citation type="journal article" date="2020" name="Stud. Mycol.">
        <title>101 Dothideomycetes genomes: a test case for predicting lifestyles and emergence of pathogens.</title>
        <authorList>
            <person name="Haridas S."/>
            <person name="Albert R."/>
            <person name="Binder M."/>
            <person name="Bloem J."/>
            <person name="Labutti K."/>
            <person name="Salamov A."/>
            <person name="Andreopoulos B."/>
            <person name="Baker S."/>
            <person name="Barry K."/>
            <person name="Bills G."/>
            <person name="Bluhm B."/>
            <person name="Cannon C."/>
            <person name="Castanera R."/>
            <person name="Culley D."/>
            <person name="Daum C."/>
            <person name="Ezra D."/>
            <person name="Gonzalez J."/>
            <person name="Henrissat B."/>
            <person name="Kuo A."/>
            <person name="Liang C."/>
            <person name="Lipzen A."/>
            <person name="Lutzoni F."/>
            <person name="Magnuson J."/>
            <person name="Mondo S."/>
            <person name="Nolan M."/>
            <person name="Ohm R."/>
            <person name="Pangilinan J."/>
            <person name="Park H.-J."/>
            <person name="Ramirez L."/>
            <person name="Alfaro M."/>
            <person name="Sun H."/>
            <person name="Tritt A."/>
            <person name="Yoshinaga Y."/>
            <person name="Zwiers L.-H."/>
            <person name="Turgeon B."/>
            <person name="Goodwin S."/>
            <person name="Spatafora J."/>
            <person name="Crous P."/>
            <person name="Grigoriev I."/>
        </authorList>
    </citation>
    <scope>NUCLEOTIDE SEQUENCE</scope>
    <source>
        <strain evidence="1">CBS 262.69</strain>
    </source>
</reference>
<dbReference type="OrthoDB" id="428577at2759"/>
<dbReference type="EMBL" id="ML996699">
    <property type="protein sequence ID" value="KAF2398682.1"/>
    <property type="molecule type" value="Genomic_DNA"/>
</dbReference>
<organism evidence="1 2">
    <name type="scientific">Trichodelitschia bisporula</name>
    <dbReference type="NCBI Taxonomy" id="703511"/>
    <lineage>
        <taxon>Eukaryota</taxon>
        <taxon>Fungi</taxon>
        <taxon>Dikarya</taxon>
        <taxon>Ascomycota</taxon>
        <taxon>Pezizomycotina</taxon>
        <taxon>Dothideomycetes</taxon>
        <taxon>Dothideomycetes incertae sedis</taxon>
        <taxon>Phaeotrichales</taxon>
        <taxon>Phaeotrichaceae</taxon>
        <taxon>Trichodelitschia</taxon>
    </lineage>
</organism>
<evidence type="ECO:0000313" key="2">
    <source>
        <dbReference type="Proteomes" id="UP000799640"/>
    </source>
</evidence>
<evidence type="ECO:0000313" key="1">
    <source>
        <dbReference type="EMBL" id="KAF2398682.1"/>
    </source>
</evidence>
<dbReference type="AlphaFoldDB" id="A0A6G1HRQ6"/>
<gene>
    <name evidence="1" type="ORF">EJ06DRAFT_522924</name>
</gene>
<keyword evidence="2" id="KW-1185">Reference proteome</keyword>
<protein>
    <submittedName>
        <fullName evidence="1">Uncharacterized protein</fullName>
    </submittedName>
</protein>
<name>A0A6G1HRQ6_9PEZI</name>
<sequence>MFLISKLHGGDDGSITIHTPDGRIFADGTLPYTMWARLLFVYEFLNDVCFQYGYYLDAMIMDESSMALTLGVGGSIKQAIYRDGNDPRIWDMGSAKRIHIRLVNAAVFEFMTGMATPPTPASSKTYMSSYQCICYDIYREEPNSVSDSTAFGKLKSTSQIDAETEPEIETETVGFRRFKTPALWPRLLPQLRKPRAGDDERTTVETYMSLVLETDRQNGRAGGTHGVTRG</sequence>
<dbReference type="Proteomes" id="UP000799640">
    <property type="component" value="Unassembled WGS sequence"/>
</dbReference>
<accession>A0A6G1HRQ6</accession>